<reference evidence="6" key="2">
    <citation type="journal article" date="2020" name="Nat. Commun.">
        <title>Large-scale genome sequencing of mycorrhizal fungi provides insights into the early evolution of symbiotic traits.</title>
        <authorList>
            <person name="Miyauchi S."/>
            <person name="Kiss E."/>
            <person name="Kuo A."/>
            <person name="Drula E."/>
            <person name="Kohler A."/>
            <person name="Sanchez-Garcia M."/>
            <person name="Morin E."/>
            <person name="Andreopoulos B."/>
            <person name="Barry K.W."/>
            <person name="Bonito G."/>
            <person name="Buee M."/>
            <person name="Carver A."/>
            <person name="Chen C."/>
            <person name="Cichocki N."/>
            <person name="Clum A."/>
            <person name="Culley D."/>
            <person name="Crous P.W."/>
            <person name="Fauchery L."/>
            <person name="Girlanda M."/>
            <person name="Hayes R.D."/>
            <person name="Keri Z."/>
            <person name="LaButti K."/>
            <person name="Lipzen A."/>
            <person name="Lombard V."/>
            <person name="Magnuson J."/>
            <person name="Maillard F."/>
            <person name="Murat C."/>
            <person name="Nolan M."/>
            <person name="Ohm R.A."/>
            <person name="Pangilinan J."/>
            <person name="Pereira M.F."/>
            <person name="Perotto S."/>
            <person name="Peter M."/>
            <person name="Pfister S."/>
            <person name="Riley R."/>
            <person name="Sitrit Y."/>
            <person name="Stielow J.B."/>
            <person name="Szollosi G."/>
            <person name="Zifcakova L."/>
            <person name="Stursova M."/>
            <person name="Spatafora J.W."/>
            <person name="Tedersoo L."/>
            <person name="Vaario L.M."/>
            <person name="Yamada A."/>
            <person name="Yan M."/>
            <person name="Wang P."/>
            <person name="Xu J."/>
            <person name="Bruns T."/>
            <person name="Baldrian P."/>
            <person name="Vilgalys R."/>
            <person name="Dunand C."/>
            <person name="Henrissat B."/>
            <person name="Grigoriev I.V."/>
            <person name="Hibbett D."/>
            <person name="Nagy L.G."/>
            <person name="Martin F.M."/>
        </authorList>
    </citation>
    <scope>NUCLEOTIDE SEQUENCE</scope>
    <source>
        <strain evidence="6">Prilba</strain>
    </source>
</reference>
<evidence type="ECO:0000313" key="6">
    <source>
        <dbReference type="EMBL" id="KAF8477720.1"/>
    </source>
</evidence>
<dbReference type="Gene3D" id="1.50.10.100">
    <property type="entry name" value="Chondroitin AC/alginate lyase"/>
    <property type="match status" value="1"/>
</dbReference>
<dbReference type="Pfam" id="PF05426">
    <property type="entry name" value="Alginate_lyase"/>
    <property type="match status" value="1"/>
</dbReference>
<evidence type="ECO:0000256" key="1">
    <source>
        <dbReference type="ARBA" id="ARBA00022729"/>
    </source>
</evidence>
<dbReference type="OrthoDB" id="63533at2759"/>
<protein>
    <submittedName>
        <fullName evidence="6">Alginate lyase-domain-containing protein</fullName>
    </submittedName>
</protein>
<name>A0A9P5MSJ8_9AGAM</name>
<gene>
    <name evidence="6" type="ORF">DFH94DRAFT_755324</name>
</gene>
<comment type="caution">
    <text evidence="6">The sequence shown here is derived from an EMBL/GenBank/DDBJ whole genome shotgun (WGS) entry which is preliminary data.</text>
</comment>
<feature type="domain" description="Alginate lyase" evidence="5">
    <location>
        <begin position="126"/>
        <end position="413"/>
    </location>
</feature>
<evidence type="ECO:0000313" key="7">
    <source>
        <dbReference type="Proteomes" id="UP000759537"/>
    </source>
</evidence>
<feature type="compositionally biased region" description="Low complexity" evidence="3">
    <location>
        <begin position="498"/>
        <end position="513"/>
    </location>
</feature>
<keyword evidence="4" id="KW-0812">Transmembrane</keyword>
<accession>A0A9P5MSJ8</accession>
<keyword evidence="4" id="KW-0472">Membrane</keyword>
<dbReference type="InterPro" id="IPR008929">
    <property type="entry name" value="Chondroitin_lyas"/>
</dbReference>
<evidence type="ECO:0000259" key="5">
    <source>
        <dbReference type="Pfam" id="PF05426"/>
    </source>
</evidence>
<dbReference type="InterPro" id="IPR008397">
    <property type="entry name" value="Alginate_lyase_dom"/>
</dbReference>
<dbReference type="AlphaFoldDB" id="A0A9P5MSJ8"/>
<keyword evidence="1" id="KW-0732">Signal</keyword>
<reference evidence="6" key="1">
    <citation type="submission" date="2019-10" db="EMBL/GenBank/DDBJ databases">
        <authorList>
            <consortium name="DOE Joint Genome Institute"/>
            <person name="Kuo A."/>
            <person name="Miyauchi S."/>
            <person name="Kiss E."/>
            <person name="Drula E."/>
            <person name="Kohler A."/>
            <person name="Sanchez-Garcia M."/>
            <person name="Andreopoulos B."/>
            <person name="Barry K.W."/>
            <person name="Bonito G."/>
            <person name="Buee M."/>
            <person name="Carver A."/>
            <person name="Chen C."/>
            <person name="Cichocki N."/>
            <person name="Clum A."/>
            <person name="Culley D."/>
            <person name="Crous P.W."/>
            <person name="Fauchery L."/>
            <person name="Girlanda M."/>
            <person name="Hayes R."/>
            <person name="Keri Z."/>
            <person name="LaButti K."/>
            <person name="Lipzen A."/>
            <person name="Lombard V."/>
            <person name="Magnuson J."/>
            <person name="Maillard F."/>
            <person name="Morin E."/>
            <person name="Murat C."/>
            <person name="Nolan M."/>
            <person name="Ohm R."/>
            <person name="Pangilinan J."/>
            <person name="Pereira M."/>
            <person name="Perotto S."/>
            <person name="Peter M."/>
            <person name="Riley R."/>
            <person name="Sitrit Y."/>
            <person name="Stielow B."/>
            <person name="Szollosi G."/>
            <person name="Zifcakova L."/>
            <person name="Stursova M."/>
            <person name="Spatafora J.W."/>
            <person name="Tedersoo L."/>
            <person name="Vaario L.-M."/>
            <person name="Yamada A."/>
            <person name="Yan M."/>
            <person name="Wang P."/>
            <person name="Xu J."/>
            <person name="Bruns T."/>
            <person name="Baldrian P."/>
            <person name="Vilgalys R."/>
            <person name="Henrissat B."/>
            <person name="Grigoriev I.V."/>
            <person name="Hibbett D."/>
            <person name="Nagy L.G."/>
            <person name="Martin F.M."/>
        </authorList>
    </citation>
    <scope>NUCLEOTIDE SEQUENCE</scope>
    <source>
        <strain evidence="6">Prilba</strain>
    </source>
</reference>
<keyword evidence="7" id="KW-1185">Reference proteome</keyword>
<sequence length="548" mass="59886">MTGVYARPGRGLTTQQCILVGKMLAIAMMHNTLPLSHLTLWRWISYTPHPVHHQSFFFMLLLTIVLSLLAFRSLANLNVAFTSYYNDFIEPSYILGRSWSTTTVVAQQSIIQWADWLAAQGPWSVTTSKPFPAPSNDMHDYLSWAIYFWPNCTGVGNATELTPQQIWATCPYYRRDGEFNPDAFTVNNTGAFMAMSDAVLYNALAWAINGSSKYATNVASWIDTWFIAKDTYMNPNLNYGQVVRGPGKTSGMGRFMGVIDLKCMVKVVNAVLVLRAGQAPGWTSAIDSGLVNWTKSYINWLTSSPIALAAAVARNNHGSYYYSQLAALQILVNDTAGANATIQKYFSSLYKNQISADGEQPFEAVRTRSYHYRSFNIAAMITNARLGSHLGFDAWNLTTSSGSTIKSALDFTMSILISLGADNYSSSIEGSTTMELLFLPSVGAGAVVYGAGDGQTRGRYVAFLESEEENYPAQPWFFSNQPLDDSGWVGAHSESGGADATTTSRAPTASASAGKGKGRNGGERVLLGSFGRQFLRAATLVSLHVLFV</sequence>
<feature type="transmembrane region" description="Helical" evidence="4">
    <location>
        <begin position="56"/>
        <end position="75"/>
    </location>
</feature>
<organism evidence="6 7">
    <name type="scientific">Russula ochroleuca</name>
    <dbReference type="NCBI Taxonomy" id="152965"/>
    <lineage>
        <taxon>Eukaryota</taxon>
        <taxon>Fungi</taxon>
        <taxon>Dikarya</taxon>
        <taxon>Basidiomycota</taxon>
        <taxon>Agaricomycotina</taxon>
        <taxon>Agaricomycetes</taxon>
        <taxon>Russulales</taxon>
        <taxon>Russulaceae</taxon>
        <taxon>Russula</taxon>
    </lineage>
</organism>
<keyword evidence="4" id="KW-1133">Transmembrane helix</keyword>
<evidence type="ECO:0000256" key="4">
    <source>
        <dbReference type="SAM" id="Phobius"/>
    </source>
</evidence>
<proteinExistence type="predicted"/>
<dbReference type="GO" id="GO:0042597">
    <property type="term" value="C:periplasmic space"/>
    <property type="evidence" value="ECO:0007669"/>
    <property type="project" value="InterPro"/>
</dbReference>
<evidence type="ECO:0000256" key="2">
    <source>
        <dbReference type="ARBA" id="ARBA00023239"/>
    </source>
</evidence>
<dbReference type="GO" id="GO:0016829">
    <property type="term" value="F:lyase activity"/>
    <property type="evidence" value="ECO:0007669"/>
    <property type="project" value="UniProtKB-KW"/>
</dbReference>
<dbReference type="Proteomes" id="UP000759537">
    <property type="component" value="Unassembled WGS sequence"/>
</dbReference>
<dbReference type="SUPFAM" id="SSF48230">
    <property type="entry name" value="Chondroitin AC/alginate lyase"/>
    <property type="match status" value="1"/>
</dbReference>
<keyword evidence="2 6" id="KW-0456">Lyase</keyword>
<dbReference type="EMBL" id="WHVB01000013">
    <property type="protein sequence ID" value="KAF8477720.1"/>
    <property type="molecule type" value="Genomic_DNA"/>
</dbReference>
<evidence type="ECO:0000256" key="3">
    <source>
        <dbReference type="SAM" id="MobiDB-lite"/>
    </source>
</evidence>
<feature type="region of interest" description="Disordered" evidence="3">
    <location>
        <begin position="489"/>
        <end position="519"/>
    </location>
</feature>